<dbReference type="GO" id="GO:0004739">
    <property type="term" value="F:pyruvate dehydrogenase (acetyl-transferring) activity"/>
    <property type="evidence" value="ECO:0007669"/>
    <property type="project" value="UniProtKB-EC"/>
</dbReference>
<dbReference type="SUPFAM" id="SSF52518">
    <property type="entry name" value="Thiamin diphosphate-binding fold (THDP-binding)"/>
    <property type="match status" value="1"/>
</dbReference>
<name>D1AVB3_STRM9</name>
<organism evidence="5 6">
    <name type="scientific">Streptobacillus moniliformis (strain ATCC 14647 / DSM 12112 / NCTC 10651 / 9901)</name>
    <dbReference type="NCBI Taxonomy" id="519441"/>
    <lineage>
        <taxon>Bacteria</taxon>
        <taxon>Fusobacteriati</taxon>
        <taxon>Fusobacteriota</taxon>
        <taxon>Fusobacteriia</taxon>
        <taxon>Fusobacteriales</taxon>
        <taxon>Leptotrichiaceae</taxon>
        <taxon>Streptobacillus</taxon>
    </lineage>
</organism>
<accession>D1AVB3</accession>
<evidence type="ECO:0000313" key="6">
    <source>
        <dbReference type="Proteomes" id="UP000002072"/>
    </source>
</evidence>
<dbReference type="GeneID" id="29672784"/>
<dbReference type="PANTHER" id="PTHR11516:SF60">
    <property type="entry name" value="PYRUVATE DEHYDROGENASE E1 COMPONENT SUBUNIT ALPHA"/>
    <property type="match status" value="1"/>
</dbReference>
<evidence type="ECO:0000313" key="5">
    <source>
        <dbReference type="EMBL" id="ACZ01673.1"/>
    </source>
</evidence>
<dbReference type="HOGENOM" id="CLU_029393_5_0_0"/>
<dbReference type="EC" id="1.2.4.1" evidence="5"/>
<dbReference type="Proteomes" id="UP000002072">
    <property type="component" value="Chromosome"/>
</dbReference>
<dbReference type="eggNOG" id="COG1071">
    <property type="taxonomic scope" value="Bacteria"/>
</dbReference>
<proteinExistence type="predicted"/>
<evidence type="ECO:0000256" key="2">
    <source>
        <dbReference type="ARBA" id="ARBA00023002"/>
    </source>
</evidence>
<reference evidence="5 6" key="1">
    <citation type="journal article" date="2009" name="Stand. Genomic Sci.">
        <title>Complete genome sequence of Streptobacillus moniliformis type strain (9901T).</title>
        <authorList>
            <person name="Nolan M."/>
            <person name="Gronow S."/>
            <person name="Lapidus A."/>
            <person name="Ivanova N."/>
            <person name="Copeland A."/>
            <person name="Lucas S."/>
            <person name="Del Rio T.G."/>
            <person name="Chen F."/>
            <person name="Tice H."/>
            <person name="Pitluck S."/>
            <person name="Cheng J.F."/>
            <person name="Sims D."/>
            <person name="Meincke L."/>
            <person name="Bruce D."/>
            <person name="Goodwin L."/>
            <person name="Brettin T."/>
            <person name="Han C."/>
            <person name="Detter J.C."/>
            <person name="Ovchinikova G."/>
            <person name="Pati A."/>
            <person name="Mavromatis K."/>
            <person name="Mikhailova N."/>
            <person name="Chen A."/>
            <person name="Palaniappan K."/>
            <person name="Land M."/>
            <person name="Hauser L."/>
            <person name="Chang Y.J."/>
            <person name="Jeffries C.D."/>
            <person name="Rohde M."/>
            <person name="Sproer C."/>
            <person name="Goker M."/>
            <person name="Bristow J."/>
            <person name="Eisen J.A."/>
            <person name="Markowitz V."/>
            <person name="Hugenholtz P."/>
            <person name="Kyrpides N.C."/>
            <person name="Klenk H.P."/>
            <person name="Chain P."/>
        </authorList>
    </citation>
    <scope>NUCLEOTIDE SEQUENCE [LARGE SCALE GENOMIC DNA]</scope>
    <source>
        <strain evidence="6">ATCC 14647 / DSM 12112 / NCTC 10651 / 9901</strain>
    </source>
</reference>
<keyword evidence="2 5" id="KW-0560">Oxidoreductase</keyword>
<sequence length="322" mass="35026">MEKLTKEQLLDMFKKMQEARIFDLKVAQLVKKGKVPGMTHFSVGEEAASVGAIAALNDDDIITSNHRGHAQVIAKGIDLNAMMAEILGKYTGICKGKGGSMHIADVDSGNLGANGIVGGGHGISVGAALTQQMKKTGKIVVCFFGDGATNEGSFHEALNMASIWKLPVIFYSINNGYGISADIKKMTNIEHIHLRSASYGIPGMFILDGNNVLDVYEEFKKAVDYVRGGNGPVLIESVTYRWLGHSSSDPGKYRTKEEVETWKKKDPVENLRKYLIENNIATEQELLDIDASVKKAVDDAVVFAENSPLPPLESAFEDIYAD</sequence>
<dbReference type="OrthoDB" id="9766715at2"/>
<dbReference type="PANTHER" id="PTHR11516">
    <property type="entry name" value="PYRUVATE DEHYDROGENASE E1 COMPONENT, ALPHA SUBUNIT BACTERIAL AND ORGANELLAR"/>
    <property type="match status" value="1"/>
</dbReference>
<evidence type="ECO:0000256" key="1">
    <source>
        <dbReference type="ARBA" id="ARBA00001964"/>
    </source>
</evidence>
<comment type="cofactor">
    <cofactor evidence="1">
        <name>thiamine diphosphate</name>
        <dbReference type="ChEBI" id="CHEBI:58937"/>
    </cofactor>
</comment>
<keyword evidence="5" id="KW-0670">Pyruvate</keyword>
<dbReference type="InterPro" id="IPR050642">
    <property type="entry name" value="PDH_E1_Alpha_Subunit"/>
</dbReference>
<dbReference type="Pfam" id="PF00676">
    <property type="entry name" value="E1_dh"/>
    <property type="match status" value="1"/>
</dbReference>
<evidence type="ECO:0000259" key="4">
    <source>
        <dbReference type="Pfam" id="PF00676"/>
    </source>
</evidence>
<dbReference type="CDD" id="cd02000">
    <property type="entry name" value="TPP_E1_PDC_ADC_BCADC"/>
    <property type="match status" value="1"/>
</dbReference>
<dbReference type="GO" id="GO:0006086">
    <property type="term" value="P:pyruvate decarboxylation to acetyl-CoA"/>
    <property type="evidence" value="ECO:0007669"/>
    <property type="project" value="TreeGrafter"/>
</dbReference>
<dbReference type="KEGG" id="smf:Smon_1218"/>
<dbReference type="InterPro" id="IPR001017">
    <property type="entry name" value="DH_E1"/>
</dbReference>
<dbReference type="AlphaFoldDB" id="D1AVB3"/>
<dbReference type="Gene3D" id="3.40.50.970">
    <property type="match status" value="1"/>
</dbReference>
<evidence type="ECO:0000256" key="3">
    <source>
        <dbReference type="ARBA" id="ARBA00023052"/>
    </source>
</evidence>
<protein>
    <submittedName>
        <fullName evidence="5">Pyruvate dehydrogenase (Acetyl-transferring)</fullName>
        <ecNumber evidence="5">1.2.4.1</ecNumber>
    </submittedName>
</protein>
<dbReference type="InterPro" id="IPR029061">
    <property type="entry name" value="THDP-binding"/>
</dbReference>
<keyword evidence="6" id="KW-1185">Reference proteome</keyword>
<dbReference type="RefSeq" id="WP_012859220.1">
    <property type="nucleotide sequence ID" value="NC_013515.1"/>
</dbReference>
<feature type="domain" description="Dehydrogenase E1 component" evidence="4">
    <location>
        <begin position="16"/>
        <end position="311"/>
    </location>
</feature>
<dbReference type="EMBL" id="CP001779">
    <property type="protein sequence ID" value="ACZ01673.1"/>
    <property type="molecule type" value="Genomic_DNA"/>
</dbReference>
<dbReference type="STRING" id="519441.Smon_1218"/>
<keyword evidence="3" id="KW-0786">Thiamine pyrophosphate</keyword>
<gene>
    <name evidence="5" type="ordered locus">Smon_1218</name>
</gene>